<proteinExistence type="predicted"/>
<accession>A0A3D9R3H6</accession>
<dbReference type="AlphaFoldDB" id="A0A3D9R3H6"/>
<comment type="caution">
    <text evidence="1">The sequence shown here is derived from an EMBL/GenBank/DDBJ whole genome shotgun (WGS) entry which is preliminary data.</text>
</comment>
<evidence type="ECO:0000313" key="2">
    <source>
        <dbReference type="Proteomes" id="UP000256304"/>
    </source>
</evidence>
<protein>
    <submittedName>
        <fullName evidence="1">Uncharacterized protein</fullName>
    </submittedName>
</protein>
<reference evidence="1 2" key="1">
    <citation type="submission" date="2018-08" db="EMBL/GenBank/DDBJ databases">
        <title>Genomic Encyclopedia of Type Strains, Phase III (KMG-III): the genomes of soil and plant-associated and newly described type strains.</title>
        <authorList>
            <person name="Whitman W."/>
        </authorList>
    </citation>
    <scope>NUCLEOTIDE SEQUENCE [LARGE SCALE GENOMIC DNA]</scope>
    <source>
        <strain evidence="1 2">CGMCC 1.10966</strain>
    </source>
</reference>
<sequence length="32" mass="3699">MNMDSYVHSSFIIKTRAANNWELRLGEMGRNG</sequence>
<dbReference type="Proteomes" id="UP000256304">
    <property type="component" value="Unassembled WGS sequence"/>
</dbReference>
<organism evidence="1 2">
    <name type="scientific">Paenibacillus taihuensis</name>
    <dbReference type="NCBI Taxonomy" id="1156355"/>
    <lineage>
        <taxon>Bacteria</taxon>
        <taxon>Bacillati</taxon>
        <taxon>Bacillota</taxon>
        <taxon>Bacilli</taxon>
        <taxon>Bacillales</taxon>
        <taxon>Paenibacillaceae</taxon>
        <taxon>Paenibacillus</taxon>
    </lineage>
</organism>
<gene>
    <name evidence="1" type="ORF">A8990_12959</name>
</gene>
<dbReference type="EMBL" id="QTTN01000029">
    <property type="protein sequence ID" value="REE70574.1"/>
    <property type="molecule type" value="Genomic_DNA"/>
</dbReference>
<keyword evidence="2" id="KW-1185">Reference proteome</keyword>
<evidence type="ECO:0000313" key="1">
    <source>
        <dbReference type="EMBL" id="REE70574.1"/>
    </source>
</evidence>
<name>A0A3D9R3H6_9BACL</name>